<name>A0ABM8GRU6_9MICO</name>
<feature type="compositionally biased region" description="Basic residues" evidence="1">
    <location>
        <begin position="1"/>
        <end position="11"/>
    </location>
</feature>
<feature type="region of interest" description="Disordered" evidence="1">
    <location>
        <begin position="1"/>
        <end position="22"/>
    </location>
</feature>
<gene>
    <name evidence="2" type="ORF">GCM10025867_33970</name>
</gene>
<dbReference type="EMBL" id="AP027732">
    <property type="protein sequence ID" value="BDZ51156.1"/>
    <property type="molecule type" value="Genomic_DNA"/>
</dbReference>
<accession>A0ABM8GRU6</accession>
<evidence type="ECO:0000313" key="3">
    <source>
        <dbReference type="Proteomes" id="UP001321486"/>
    </source>
</evidence>
<feature type="compositionally biased region" description="Basic and acidic residues" evidence="1">
    <location>
        <begin position="12"/>
        <end position="22"/>
    </location>
</feature>
<evidence type="ECO:0008006" key="4">
    <source>
        <dbReference type="Google" id="ProtNLM"/>
    </source>
</evidence>
<evidence type="ECO:0000313" key="2">
    <source>
        <dbReference type="EMBL" id="BDZ51156.1"/>
    </source>
</evidence>
<dbReference type="Proteomes" id="UP001321486">
    <property type="component" value="Chromosome"/>
</dbReference>
<protein>
    <recommendedName>
        <fullName evidence="4">ATP/GTP-binding protein</fullName>
    </recommendedName>
</protein>
<organism evidence="2 3">
    <name type="scientific">Frondihabitans sucicola</name>
    <dbReference type="NCBI Taxonomy" id="1268041"/>
    <lineage>
        <taxon>Bacteria</taxon>
        <taxon>Bacillati</taxon>
        <taxon>Actinomycetota</taxon>
        <taxon>Actinomycetes</taxon>
        <taxon>Micrococcales</taxon>
        <taxon>Microbacteriaceae</taxon>
        <taxon>Frondihabitans</taxon>
    </lineage>
</organism>
<keyword evidence="3" id="KW-1185">Reference proteome</keyword>
<sequence>MPRSNRPRRPSGPRDESVAEARSDLSRILYGGQHTEVRHGREYTVQAIAGTSSSKPYVCPSCSLSIEPGTPHMVIWRADGLFGEEADLAARRHWHTHCWRIF</sequence>
<dbReference type="RefSeq" id="WP_286343989.1">
    <property type="nucleotide sequence ID" value="NZ_AP027732.1"/>
</dbReference>
<reference evidence="3" key="1">
    <citation type="journal article" date="2019" name="Int. J. Syst. Evol. Microbiol.">
        <title>The Global Catalogue of Microorganisms (GCM) 10K type strain sequencing project: providing services to taxonomists for standard genome sequencing and annotation.</title>
        <authorList>
            <consortium name="The Broad Institute Genomics Platform"/>
            <consortium name="The Broad Institute Genome Sequencing Center for Infectious Disease"/>
            <person name="Wu L."/>
            <person name="Ma J."/>
        </authorList>
    </citation>
    <scope>NUCLEOTIDE SEQUENCE [LARGE SCALE GENOMIC DNA]</scope>
    <source>
        <strain evidence="3">NBRC 108728</strain>
    </source>
</reference>
<evidence type="ECO:0000256" key="1">
    <source>
        <dbReference type="SAM" id="MobiDB-lite"/>
    </source>
</evidence>
<proteinExistence type="predicted"/>